<proteinExistence type="predicted"/>
<dbReference type="EMBL" id="BMAV01008099">
    <property type="protein sequence ID" value="GFY51456.1"/>
    <property type="molecule type" value="Genomic_DNA"/>
</dbReference>
<dbReference type="Proteomes" id="UP000886998">
    <property type="component" value="Unassembled WGS sequence"/>
</dbReference>
<reference evidence="1" key="1">
    <citation type="submission" date="2020-08" db="EMBL/GenBank/DDBJ databases">
        <title>Multicomponent nature underlies the extraordinary mechanical properties of spider dragline silk.</title>
        <authorList>
            <person name="Kono N."/>
            <person name="Nakamura H."/>
            <person name="Mori M."/>
            <person name="Yoshida Y."/>
            <person name="Ohtoshi R."/>
            <person name="Malay A.D."/>
            <person name="Moran D.A.P."/>
            <person name="Tomita M."/>
            <person name="Numata K."/>
            <person name="Arakawa K."/>
        </authorList>
    </citation>
    <scope>NUCLEOTIDE SEQUENCE</scope>
</reference>
<organism evidence="1 2">
    <name type="scientific">Trichonephila inaurata madagascariensis</name>
    <dbReference type="NCBI Taxonomy" id="2747483"/>
    <lineage>
        <taxon>Eukaryota</taxon>
        <taxon>Metazoa</taxon>
        <taxon>Ecdysozoa</taxon>
        <taxon>Arthropoda</taxon>
        <taxon>Chelicerata</taxon>
        <taxon>Arachnida</taxon>
        <taxon>Araneae</taxon>
        <taxon>Araneomorphae</taxon>
        <taxon>Entelegynae</taxon>
        <taxon>Araneoidea</taxon>
        <taxon>Nephilidae</taxon>
        <taxon>Trichonephila</taxon>
        <taxon>Trichonephila inaurata</taxon>
    </lineage>
</organism>
<sequence length="98" mass="11644">LVNNYNYVLIQPFYIKQLDEKKEKRQQKYSQRNSGIQNVPVTKIKELLDPIECNMDGINSFADFLMFDEPVEEIMNGMIKYVESQFIKMDGTVKRRVF</sequence>
<dbReference type="AlphaFoldDB" id="A0A8X6XED6"/>
<evidence type="ECO:0000313" key="1">
    <source>
        <dbReference type="EMBL" id="GFY51456.1"/>
    </source>
</evidence>
<evidence type="ECO:0000313" key="2">
    <source>
        <dbReference type="Proteomes" id="UP000886998"/>
    </source>
</evidence>
<name>A0A8X6XED6_9ARAC</name>
<comment type="caution">
    <text evidence="1">The sequence shown here is derived from an EMBL/GenBank/DDBJ whole genome shotgun (WGS) entry which is preliminary data.</text>
</comment>
<gene>
    <name evidence="1" type="ORF">TNIN_460061</name>
</gene>
<feature type="non-terminal residue" evidence="1">
    <location>
        <position position="1"/>
    </location>
</feature>
<protein>
    <submittedName>
        <fullName evidence="1">Uncharacterized protein</fullName>
    </submittedName>
</protein>
<keyword evidence="2" id="KW-1185">Reference proteome</keyword>
<accession>A0A8X6XED6</accession>